<keyword evidence="6" id="KW-1185">Reference proteome</keyword>
<keyword evidence="2" id="KW-0808">Transferase</keyword>
<proteinExistence type="predicted"/>
<feature type="domain" description="Sporulation initiation phosphotransferase B C-terminal" evidence="4">
    <location>
        <begin position="59"/>
        <end position="173"/>
    </location>
</feature>
<comment type="caution">
    <text evidence="5">The sequence shown here is derived from an EMBL/GenBank/DDBJ whole genome shotgun (WGS) entry which is preliminary data.</text>
</comment>
<dbReference type="AlphaFoldDB" id="A0A398BDF8"/>
<evidence type="ECO:0000313" key="5">
    <source>
        <dbReference type="EMBL" id="RID88185.1"/>
    </source>
</evidence>
<name>A0A398BDF8_9BACI</name>
<evidence type="ECO:0000259" key="4">
    <source>
        <dbReference type="SMART" id="SM01317"/>
    </source>
</evidence>
<organism evidence="5 6">
    <name type="scientific">Peribacillus asahii</name>
    <dbReference type="NCBI Taxonomy" id="228899"/>
    <lineage>
        <taxon>Bacteria</taxon>
        <taxon>Bacillati</taxon>
        <taxon>Bacillota</taxon>
        <taxon>Bacilli</taxon>
        <taxon>Bacillales</taxon>
        <taxon>Bacillaceae</taxon>
        <taxon>Peribacillus</taxon>
    </lineage>
</organism>
<keyword evidence="3" id="KW-0418">Kinase</keyword>
<accession>A0A398BDF8</accession>
<dbReference type="Pfam" id="PF14682">
    <property type="entry name" value="SPOB_ab"/>
    <property type="match status" value="1"/>
</dbReference>
<dbReference type="EMBL" id="QWVS01000009">
    <property type="protein sequence ID" value="RID88185.1"/>
    <property type="molecule type" value="Genomic_DNA"/>
</dbReference>
<dbReference type="InterPro" id="IPR039506">
    <property type="entry name" value="SPOB_a"/>
</dbReference>
<evidence type="ECO:0000256" key="1">
    <source>
        <dbReference type="ARBA" id="ARBA00022553"/>
    </source>
</evidence>
<dbReference type="SMART" id="SM01317">
    <property type="entry name" value="SPOB_ab"/>
    <property type="match status" value="1"/>
</dbReference>
<dbReference type="Proteomes" id="UP000266016">
    <property type="component" value="Unassembled WGS sequence"/>
</dbReference>
<dbReference type="InterPro" id="IPR016122">
    <property type="entry name" value="SpoOB_C"/>
</dbReference>
<dbReference type="Gene3D" id="1.10.287.130">
    <property type="match status" value="1"/>
</dbReference>
<dbReference type="Pfam" id="PF14689">
    <property type="entry name" value="SPOB_a"/>
    <property type="match status" value="1"/>
</dbReference>
<dbReference type="GO" id="GO:0000155">
    <property type="term" value="F:phosphorelay sensor kinase activity"/>
    <property type="evidence" value="ECO:0007669"/>
    <property type="project" value="InterPro"/>
</dbReference>
<evidence type="ECO:0000256" key="2">
    <source>
        <dbReference type="ARBA" id="ARBA00022679"/>
    </source>
</evidence>
<dbReference type="InterPro" id="IPR016120">
    <property type="entry name" value="Sig_transdc_His_kin_SpoOB"/>
</dbReference>
<reference evidence="5 6" key="1">
    <citation type="submission" date="2018-08" db="EMBL/GenBank/DDBJ databases">
        <title>Bacillus jemisoniae sp. nov., Bacillus chryseoplanitiae sp. nov., Bacillus resnikiae sp. nov., and Bacillus frankliniae sp. nov., isolated from Viking spacecraft and associated surfaces.</title>
        <authorList>
            <person name="Seuylemezian A."/>
            <person name="Vaishampayan P."/>
        </authorList>
    </citation>
    <scope>NUCLEOTIDE SEQUENCE [LARGE SCALE GENOMIC DNA]</scope>
    <source>
        <strain evidence="5 6">MA001</strain>
    </source>
</reference>
<keyword evidence="1" id="KW-0597">Phosphoprotein</keyword>
<dbReference type="Gene3D" id="3.30.565.30">
    <property type="entry name" value="Sporulation initiation phosphotransferase B (SpoOB), C-terminal domain"/>
    <property type="match status" value="1"/>
</dbReference>
<dbReference type="SUPFAM" id="SSF55890">
    <property type="entry name" value="Sporulation response regulatory protein Spo0B"/>
    <property type="match status" value="1"/>
</dbReference>
<evidence type="ECO:0000256" key="3">
    <source>
        <dbReference type="ARBA" id="ARBA00022777"/>
    </source>
</evidence>
<gene>
    <name evidence="5" type="ORF">D1953_04850</name>
</gene>
<evidence type="ECO:0000313" key="6">
    <source>
        <dbReference type="Proteomes" id="UP000266016"/>
    </source>
</evidence>
<protein>
    <submittedName>
        <fullName evidence="5">Sporulation protein</fullName>
    </submittedName>
</protein>
<dbReference type="InterPro" id="IPR037100">
    <property type="entry name" value="Spo0B_C_sf"/>
</dbReference>
<sequence length="180" mass="21398">MDKSWTTVEVLRQTRHDWLNKIQIIKGNLELNKIDRVKGFIEEIIIETQQEARLSSLNMPKFSELLMTANWGNWAFHFEYEIVDVFEASESMDELMYQWTRSYFQLLGEQLNPFTENMLTIEISKKESRNMCCSFHLQGKLKEQDTVTKFLTNSLTEQQTVNVQSLSEEDLFFTMDVRFE</sequence>
<dbReference type="RefSeq" id="WP_119116037.1">
    <property type="nucleotide sequence ID" value="NZ_QWVS01000009.1"/>
</dbReference>